<comment type="pathway">
    <text evidence="1 4">Cofactor biosynthesis; pyrroloquinoline quinone biosynthesis.</text>
</comment>
<dbReference type="GO" id="GO:0018189">
    <property type="term" value="P:pyrroloquinoline quinone biosynthetic process"/>
    <property type="evidence" value="ECO:0007669"/>
    <property type="project" value="UniProtKB-UniRule"/>
</dbReference>
<evidence type="ECO:0000256" key="1">
    <source>
        <dbReference type="ARBA" id="ARBA00004886"/>
    </source>
</evidence>
<comment type="function">
    <text evidence="4">Functions as a PqqA binding protein and presents PqqA to PqqE, in the pyrroloquinoline quinone (PQQ) biosynthetic pathway.</text>
</comment>
<evidence type="ECO:0000313" key="6">
    <source>
        <dbReference type="Proteomes" id="UP000078070"/>
    </source>
</evidence>
<dbReference type="STRING" id="1821621.A8C75_12660"/>
<dbReference type="InterPro" id="IPR041881">
    <property type="entry name" value="PqqD_sf"/>
</dbReference>
<reference evidence="5 6" key="2">
    <citation type="journal article" date="2018" name="Int. J. Syst. Evol. Microbiol.">
        <title>Marinobacterium aestuarii sp. nov., a benzene-degrading marine bacterium isolated from estuary sediment.</title>
        <authorList>
            <person name="Bae S.S."/>
            <person name="Jung J."/>
            <person name="Chung D."/>
            <person name="Baek K."/>
        </authorList>
    </citation>
    <scope>NUCLEOTIDE SEQUENCE [LARGE SCALE GENOMIC DNA]</scope>
    <source>
        <strain evidence="5 6">ST58-10</strain>
    </source>
</reference>
<reference evidence="6" key="1">
    <citation type="submission" date="2016-05" db="EMBL/GenBank/DDBJ databases">
        <authorList>
            <person name="Baek K."/>
            <person name="Yang S.-J."/>
        </authorList>
    </citation>
    <scope>NUCLEOTIDE SEQUENCE [LARGE SCALE GENOMIC DNA]</scope>
    <source>
        <strain evidence="6">ST58-10</strain>
    </source>
</reference>
<dbReference type="KEGG" id="mars:A8C75_12660"/>
<keyword evidence="3 4" id="KW-0884">PQQ biosynthesis</keyword>
<dbReference type="EMBL" id="CP015839">
    <property type="protein sequence ID" value="ANG63238.1"/>
    <property type="molecule type" value="Genomic_DNA"/>
</dbReference>
<dbReference type="Pfam" id="PF05402">
    <property type="entry name" value="PqqD"/>
    <property type="match status" value="1"/>
</dbReference>
<dbReference type="OrthoDB" id="7356791at2"/>
<name>A0A1A9F023_9GAMM</name>
<dbReference type="UniPathway" id="UPA00539"/>
<organism evidence="5 6">
    <name type="scientific">Marinobacterium aestuarii</name>
    <dbReference type="NCBI Taxonomy" id="1821621"/>
    <lineage>
        <taxon>Bacteria</taxon>
        <taxon>Pseudomonadati</taxon>
        <taxon>Pseudomonadota</taxon>
        <taxon>Gammaproteobacteria</taxon>
        <taxon>Oceanospirillales</taxon>
        <taxon>Oceanospirillaceae</taxon>
        <taxon>Marinobacterium</taxon>
    </lineage>
</organism>
<dbReference type="NCBIfam" id="NF002535">
    <property type="entry name" value="PRK02079.1"/>
    <property type="match status" value="1"/>
</dbReference>
<proteinExistence type="inferred from homology"/>
<evidence type="ECO:0000256" key="4">
    <source>
        <dbReference type="HAMAP-Rule" id="MF_00655"/>
    </source>
</evidence>
<dbReference type="InterPro" id="IPR008792">
    <property type="entry name" value="PQQD"/>
</dbReference>
<protein>
    <recommendedName>
        <fullName evidence="4">PqqA binding protein</fullName>
    </recommendedName>
    <alternativeName>
        <fullName evidence="4">Coenzyme PQQ synthesis protein D</fullName>
    </alternativeName>
    <alternativeName>
        <fullName evidence="4">Pyrroloquinoline quinone biosynthesis protein D</fullName>
    </alternativeName>
</protein>
<dbReference type="NCBIfam" id="TIGR03859">
    <property type="entry name" value="PQQ_PqqD"/>
    <property type="match status" value="1"/>
</dbReference>
<dbReference type="GO" id="GO:0048038">
    <property type="term" value="F:quinone binding"/>
    <property type="evidence" value="ECO:0007669"/>
    <property type="project" value="InterPro"/>
</dbReference>
<comment type="similarity">
    <text evidence="4">Belongs to the PqqD family.</text>
</comment>
<dbReference type="Gene3D" id="1.10.10.1150">
    <property type="entry name" value="Coenzyme PQQ synthesis protein D (PqqD)"/>
    <property type="match status" value="1"/>
</dbReference>
<evidence type="ECO:0000313" key="5">
    <source>
        <dbReference type="EMBL" id="ANG63238.1"/>
    </source>
</evidence>
<gene>
    <name evidence="4" type="primary">pqqD</name>
    <name evidence="5" type="ORF">A8C75_12660</name>
</gene>
<sequence>MNDLLTHELGLNTLLVDAQRVPAFNPMFRLQWEKAQDSYVLLYPEGMIKLNPSAGEILARVDGRQSEADITDALQQAFPEAGSLAGDVHEFMEVACEQNWIRFI</sequence>
<keyword evidence="6" id="KW-1185">Reference proteome</keyword>
<dbReference type="HAMAP" id="MF_00655">
    <property type="entry name" value="PQQ_syn_PqqD"/>
    <property type="match status" value="1"/>
</dbReference>
<dbReference type="RefSeq" id="WP_067382848.1">
    <property type="nucleotide sequence ID" value="NZ_CP015839.1"/>
</dbReference>
<comment type="subunit">
    <text evidence="2 4">Monomer. Interacts with PqqE.</text>
</comment>
<dbReference type="InterPro" id="IPR022479">
    <property type="entry name" value="PqqD_bac"/>
</dbReference>
<accession>A0A1A9F023</accession>
<dbReference type="AlphaFoldDB" id="A0A1A9F023"/>
<evidence type="ECO:0000256" key="2">
    <source>
        <dbReference type="ARBA" id="ARBA00011741"/>
    </source>
</evidence>
<evidence type="ECO:0000256" key="3">
    <source>
        <dbReference type="ARBA" id="ARBA00022905"/>
    </source>
</evidence>
<dbReference type="Proteomes" id="UP000078070">
    <property type="component" value="Chromosome"/>
</dbReference>